<dbReference type="SUPFAM" id="SSF56784">
    <property type="entry name" value="HAD-like"/>
    <property type="match status" value="1"/>
</dbReference>
<dbReference type="GO" id="GO:0016787">
    <property type="term" value="F:hydrolase activity"/>
    <property type="evidence" value="ECO:0007669"/>
    <property type="project" value="UniProtKB-KW"/>
</dbReference>
<keyword evidence="2 4" id="KW-0378">Hydrolase</keyword>
<gene>
    <name evidence="4" type="ORF">OIK44_18055</name>
</gene>
<evidence type="ECO:0000256" key="2">
    <source>
        <dbReference type="ARBA" id="ARBA00022801"/>
    </source>
</evidence>
<protein>
    <submittedName>
        <fullName evidence="4">HAD family hydrolase</fullName>
    </submittedName>
</protein>
<evidence type="ECO:0000256" key="3">
    <source>
        <dbReference type="ARBA" id="ARBA00022842"/>
    </source>
</evidence>
<accession>A0ABT5K5X7</accession>
<organism evidence="4 5">
    <name type="scientific">Janthinobacterium fluminis</name>
    <dbReference type="NCBI Taxonomy" id="2987524"/>
    <lineage>
        <taxon>Bacteria</taxon>
        <taxon>Pseudomonadati</taxon>
        <taxon>Pseudomonadota</taxon>
        <taxon>Betaproteobacteria</taxon>
        <taxon>Burkholderiales</taxon>
        <taxon>Oxalobacteraceae</taxon>
        <taxon>Janthinobacterium</taxon>
    </lineage>
</organism>
<dbReference type="SFLD" id="SFLDG01129">
    <property type="entry name" value="C1.5:_HAD__Beta-PGM__Phosphata"/>
    <property type="match status" value="1"/>
</dbReference>
<dbReference type="InterPro" id="IPR036412">
    <property type="entry name" value="HAD-like_sf"/>
</dbReference>
<dbReference type="InterPro" id="IPR023214">
    <property type="entry name" value="HAD_sf"/>
</dbReference>
<sequence length="235" mass="25161">MPPIPPKAILFDLDDTLWPIGPVIARAELLLHDWLGQHAPGVARQFSIDALRQRRLALLEERPQLLVDLGELRRIGLLAAFEAAGEDVAKVEPAMALFQAARNAVTPYADVLPGLARLRGRVLLGSISNGVADLDVIGMAGHFTVSLAAREFGRAKPDPAIFTAACAALGVAPAEAVYVGDDLRLDVAGAQNAGMRALWMNRRASSEHVAAGIRPDAICASFDDLLRWLDGHAEE</sequence>
<dbReference type="NCBIfam" id="TIGR01509">
    <property type="entry name" value="HAD-SF-IA-v3"/>
    <property type="match status" value="1"/>
</dbReference>
<proteinExistence type="predicted"/>
<evidence type="ECO:0000256" key="1">
    <source>
        <dbReference type="ARBA" id="ARBA00001946"/>
    </source>
</evidence>
<dbReference type="PANTHER" id="PTHR46470:SF4">
    <property type="entry name" value="5-AMINO-6-(5-PHOSPHO-D-RIBITYLAMINO)URACIL PHOSPHATASE YIGB"/>
    <property type="match status" value="1"/>
</dbReference>
<dbReference type="Gene3D" id="3.40.50.1000">
    <property type="entry name" value="HAD superfamily/HAD-like"/>
    <property type="match status" value="1"/>
</dbReference>
<dbReference type="RefSeq" id="WP_273672689.1">
    <property type="nucleotide sequence ID" value="NZ_JAQQXR010000007.1"/>
</dbReference>
<dbReference type="PANTHER" id="PTHR46470">
    <property type="entry name" value="N-ACYLNEURAMINATE-9-PHOSPHATASE"/>
    <property type="match status" value="1"/>
</dbReference>
<evidence type="ECO:0000313" key="4">
    <source>
        <dbReference type="EMBL" id="MDC8759491.1"/>
    </source>
</evidence>
<dbReference type="NCBIfam" id="TIGR01549">
    <property type="entry name" value="HAD-SF-IA-v1"/>
    <property type="match status" value="1"/>
</dbReference>
<comment type="caution">
    <text evidence="4">The sequence shown here is derived from an EMBL/GenBank/DDBJ whole genome shotgun (WGS) entry which is preliminary data.</text>
</comment>
<dbReference type="Gene3D" id="1.20.120.1600">
    <property type="match status" value="1"/>
</dbReference>
<reference evidence="4 5" key="1">
    <citation type="submission" date="2022-10" db="EMBL/GenBank/DDBJ databases">
        <title>Janthinobacterium sp. hw3 Genome sequencing.</title>
        <authorList>
            <person name="Park S."/>
        </authorList>
    </citation>
    <scope>NUCLEOTIDE SEQUENCE [LARGE SCALE GENOMIC DNA]</scope>
    <source>
        <strain evidence="5">hw3</strain>
    </source>
</reference>
<dbReference type="SFLD" id="SFLDS00003">
    <property type="entry name" value="Haloacid_Dehalogenase"/>
    <property type="match status" value="1"/>
</dbReference>
<dbReference type="EMBL" id="JAQQXR010000007">
    <property type="protein sequence ID" value="MDC8759491.1"/>
    <property type="molecule type" value="Genomic_DNA"/>
</dbReference>
<keyword evidence="3" id="KW-0460">Magnesium</keyword>
<comment type="cofactor">
    <cofactor evidence="1">
        <name>Mg(2+)</name>
        <dbReference type="ChEBI" id="CHEBI:18420"/>
    </cofactor>
</comment>
<evidence type="ECO:0000313" key="5">
    <source>
        <dbReference type="Proteomes" id="UP001221208"/>
    </source>
</evidence>
<dbReference type="InterPro" id="IPR006439">
    <property type="entry name" value="HAD-SF_hydro_IA"/>
</dbReference>
<dbReference type="Pfam" id="PF00702">
    <property type="entry name" value="Hydrolase"/>
    <property type="match status" value="1"/>
</dbReference>
<name>A0ABT5K5X7_9BURK</name>
<dbReference type="Proteomes" id="UP001221208">
    <property type="component" value="Unassembled WGS sequence"/>
</dbReference>
<keyword evidence="5" id="KW-1185">Reference proteome</keyword>
<dbReference type="InterPro" id="IPR051400">
    <property type="entry name" value="HAD-like_hydrolase"/>
</dbReference>